<organism evidence="2 3">
    <name type="scientific">Biomphalaria glabrata</name>
    <name type="common">Bloodfluke planorb</name>
    <name type="synonym">Freshwater snail</name>
    <dbReference type="NCBI Taxonomy" id="6526"/>
    <lineage>
        <taxon>Eukaryota</taxon>
        <taxon>Metazoa</taxon>
        <taxon>Spiralia</taxon>
        <taxon>Lophotrochozoa</taxon>
        <taxon>Mollusca</taxon>
        <taxon>Gastropoda</taxon>
        <taxon>Heterobranchia</taxon>
        <taxon>Euthyneura</taxon>
        <taxon>Panpulmonata</taxon>
        <taxon>Hygrophila</taxon>
        <taxon>Lymnaeoidea</taxon>
        <taxon>Planorbidae</taxon>
        <taxon>Biomphalaria</taxon>
    </lineage>
</organism>
<feature type="chain" id="PRO_5040829894" evidence="1">
    <location>
        <begin position="37"/>
        <end position="253"/>
    </location>
</feature>
<accession>A0A9W2ZAT6</accession>
<sequence>MYEETRHEANKRQRFHLEMLAFLLIVLVLYNQGIDADDTDVQCDPDIPSRPQPEVSANAIAMPQGNVHVTTCPEGEYLDWYKCSPCEGQTFRTRKMATEDIHSKCVECQKTGAYEVVEELCTKTRDATVMCEDKFYRAQVPGTPCKSECVRCDICGLGGSMYKNFEARECGGYNNTVCCEQENMVVKEGQCVAKTTTSTSTSKRASLASGSKRVTVLSKKEASRTLLTPNSFNVRTISVFMLVPYYLIALAWT</sequence>
<proteinExistence type="predicted"/>
<evidence type="ECO:0000313" key="2">
    <source>
        <dbReference type="Proteomes" id="UP001165740"/>
    </source>
</evidence>
<feature type="signal peptide" evidence="1">
    <location>
        <begin position="1"/>
        <end position="36"/>
    </location>
</feature>
<reference evidence="3" key="1">
    <citation type="submission" date="2025-08" db="UniProtKB">
        <authorList>
            <consortium name="RefSeq"/>
        </authorList>
    </citation>
    <scope>IDENTIFICATION</scope>
</reference>
<dbReference type="GeneID" id="106076736"/>
<dbReference type="Proteomes" id="UP001165740">
    <property type="component" value="Chromosome 17"/>
</dbReference>
<dbReference type="AlphaFoldDB" id="A0A9W2ZAT6"/>
<dbReference type="RefSeq" id="XP_055872083.1">
    <property type="nucleotide sequence ID" value="XM_056016108.1"/>
</dbReference>
<dbReference type="OrthoDB" id="6114376at2759"/>
<keyword evidence="1" id="KW-0732">Signal</keyword>
<evidence type="ECO:0000313" key="3">
    <source>
        <dbReference type="RefSeq" id="XP_055872083.1"/>
    </source>
</evidence>
<name>A0A9W2ZAT6_BIOGL</name>
<keyword evidence="2" id="KW-1185">Reference proteome</keyword>
<evidence type="ECO:0000256" key="1">
    <source>
        <dbReference type="SAM" id="SignalP"/>
    </source>
</evidence>
<protein>
    <submittedName>
        <fullName evidence="3">Uncharacterized protein LOC106076736 isoform X1</fullName>
    </submittedName>
</protein>
<gene>
    <name evidence="3" type="primary">LOC106076736</name>
</gene>